<accession>A0A0F9RSH2</accession>
<gene>
    <name evidence="1" type="ORF">LCGC14_0542350</name>
</gene>
<dbReference type="EMBL" id="LAZR01000727">
    <property type="protein sequence ID" value="KKN59400.1"/>
    <property type="molecule type" value="Genomic_DNA"/>
</dbReference>
<reference evidence="1" key="1">
    <citation type="journal article" date="2015" name="Nature">
        <title>Complex archaea that bridge the gap between prokaryotes and eukaryotes.</title>
        <authorList>
            <person name="Spang A."/>
            <person name="Saw J.H."/>
            <person name="Jorgensen S.L."/>
            <person name="Zaremba-Niedzwiedzka K."/>
            <person name="Martijn J."/>
            <person name="Lind A.E."/>
            <person name="van Eijk R."/>
            <person name="Schleper C."/>
            <person name="Guy L."/>
            <person name="Ettema T.J."/>
        </authorList>
    </citation>
    <scope>NUCLEOTIDE SEQUENCE</scope>
</reference>
<dbReference type="AlphaFoldDB" id="A0A0F9RSH2"/>
<name>A0A0F9RSH2_9ZZZZ</name>
<organism evidence="1">
    <name type="scientific">marine sediment metagenome</name>
    <dbReference type="NCBI Taxonomy" id="412755"/>
    <lineage>
        <taxon>unclassified sequences</taxon>
        <taxon>metagenomes</taxon>
        <taxon>ecological metagenomes</taxon>
    </lineage>
</organism>
<sequence length="120" mass="13572">MCEELNNELDQGRTVAKTLCEHLDRMGAQSLKIPLTLNGREYSVQVSWKPETKIKPLTDTEICEKQCITFVELELKRETAKELNATLAERACGITREEYDKLPKIPIEVCSDCGTVQEAV</sequence>
<evidence type="ECO:0000313" key="1">
    <source>
        <dbReference type="EMBL" id="KKN59400.1"/>
    </source>
</evidence>
<protein>
    <submittedName>
        <fullName evidence="1">Uncharacterized protein</fullName>
    </submittedName>
</protein>
<proteinExistence type="predicted"/>
<comment type="caution">
    <text evidence="1">The sequence shown here is derived from an EMBL/GenBank/DDBJ whole genome shotgun (WGS) entry which is preliminary data.</text>
</comment>